<evidence type="ECO:0008006" key="6">
    <source>
        <dbReference type="Google" id="ProtNLM"/>
    </source>
</evidence>
<reference evidence="4 5" key="1">
    <citation type="submission" date="2016-10" db="EMBL/GenBank/DDBJ databases">
        <title>Comparative genome analysis of multiple Pseudomonas spp. focuses on biocontrol and plant growth promoting traits.</title>
        <authorList>
            <person name="Tao X.-Y."/>
            <person name="Taylor C.G."/>
        </authorList>
    </citation>
    <scope>NUCLEOTIDE SEQUENCE [LARGE SCALE GENOMIC DNA]</scope>
    <source>
        <strain evidence="4 5">36G2</strain>
    </source>
</reference>
<name>A0A423P7U5_PSEFL</name>
<dbReference type="Pfam" id="PF25853">
    <property type="entry name" value="DUF6311_C"/>
    <property type="match status" value="1"/>
</dbReference>
<feature type="domain" description="DUF6311" evidence="3">
    <location>
        <begin position="439"/>
        <end position="543"/>
    </location>
</feature>
<feature type="transmembrane region" description="Helical" evidence="1">
    <location>
        <begin position="159"/>
        <end position="176"/>
    </location>
</feature>
<dbReference type="InterPro" id="IPR046278">
    <property type="entry name" value="DUF6311"/>
</dbReference>
<evidence type="ECO:0000256" key="1">
    <source>
        <dbReference type="SAM" id="Phobius"/>
    </source>
</evidence>
<keyword evidence="1" id="KW-1133">Transmembrane helix</keyword>
<keyword evidence="1" id="KW-0472">Membrane</keyword>
<evidence type="ECO:0000259" key="2">
    <source>
        <dbReference type="Pfam" id="PF19830"/>
    </source>
</evidence>
<dbReference type="AlphaFoldDB" id="A0A423P7U5"/>
<feature type="transmembrane region" description="Helical" evidence="1">
    <location>
        <begin position="372"/>
        <end position="389"/>
    </location>
</feature>
<feature type="transmembrane region" description="Helical" evidence="1">
    <location>
        <begin position="136"/>
        <end position="153"/>
    </location>
</feature>
<keyword evidence="1" id="KW-0812">Transmembrane</keyword>
<comment type="caution">
    <text evidence="4">The sequence shown here is derived from an EMBL/GenBank/DDBJ whole genome shotgun (WGS) entry which is preliminary data.</text>
</comment>
<feature type="transmembrane region" description="Helical" evidence="1">
    <location>
        <begin position="396"/>
        <end position="416"/>
    </location>
</feature>
<organism evidence="4 5">
    <name type="scientific">Pseudomonas fluorescens</name>
    <dbReference type="NCBI Taxonomy" id="294"/>
    <lineage>
        <taxon>Bacteria</taxon>
        <taxon>Pseudomonadati</taxon>
        <taxon>Pseudomonadota</taxon>
        <taxon>Gammaproteobacteria</taxon>
        <taxon>Pseudomonadales</taxon>
        <taxon>Pseudomonadaceae</taxon>
        <taxon>Pseudomonas</taxon>
    </lineage>
</organism>
<feature type="transmembrane region" description="Helical" evidence="1">
    <location>
        <begin position="231"/>
        <end position="248"/>
    </location>
</feature>
<accession>A0A423P7U5</accession>
<dbReference type="Pfam" id="PF19830">
    <property type="entry name" value="DUF6311"/>
    <property type="match status" value="1"/>
</dbReference>
<feature type="transmembrane region" description="Helical" evidence="1">
    <location>
        <begin position="326"/>
        <end position="346"/>
    </location>
</feature>
<proteinExistence type="predicted"/>
<evidence type="ECO:0000313" key="4">
    <source>
        <dbReference type="EMBL" id="ROO10837.1"/>
    </source>
</evidence>
<dbReference type="RefSeq" id="WP_123593437.1">
    <property type="nucleotide sequence ID" value="NZ_MOBZ01000006.1"/>
</dbReference>
<feature type="transmembrane region" description="Helical" evidence="1">
    <location>
        <begin position="12"/>
        <end position="32"/>
    </location>
</feature>
<feature type="domain" description="DUF6311" evidence="2">
    <location>
        <begin position="22"/>
        <end position="413"/>
    </location>
</feature>
<feature type="transmembrane region" description="Helical" evidence="1">
    <location>
        <begin position="188"/>
        <end position="211"/>
    </location>
</feature>
<sequence length="707" mass="77549">MTHQCVRKDSVTRLSVNVLPLLLGILAFFIVIGPRALNPQNIAWLGSGDPATHYLGWVFFRHSPWSLPLGLNPSYGLELSSAIIYSDSNPLLALIFKPFAAWLPEPFQYFGLWLLLCFVLQGWFAWKLMGLATANIALRLLGAALFLFNPALISRMAEHLSLAGHFLILAALYLALRPHAERRCPAWGTLLAVAALIHAYLLAMVGLIWLADLLGRSLRRQLLLKKSFVELVGLLLLTGVCCWQAGYFTVEGEGLASFGFGLFRANVLTFFDPAGWSRVLGDIPGVPGDSAGMAFPGLGVMFLLVCALWFICSGEGQIVATMRKRWLLLLALFGLMLFAFSNRIGVGPLEFVYWLPDPVISMAGIFRASGRMIWPVMYAAIFAVVFLIARNAAPRTALLLLVTALLVQVFDTRAGWAGIRRQQMVTPAATWKTPMVNPFWQSAAAHYQKVRYVIPQNLTTHWMTLSDYAGRNHLATDAVYLGRVSAQAQEDLQRTAARTIDSGKYERDTLYVLEQRTALQAALNVDDDSDMLARIDGFHVLAPGWKRCADCLPLMAGASRDLIPSFDAGEKLQFVEGSRGTAALGKGWWFAEAWGTGSVGPDAEIILRPKAGVSSLTLETNAFLSEKTPRQTVDISINNVPVISASLTNATSNAININLPAEVQALVAQQGVLRIQLHFPLAVSPHDLGWGEDIRKLAIGLLALTFH</sequence>
<feature type="transmembrane region" description="Helical" evidence="1">
    <location>
        <begin position="291"/>
        <end position="314"/>
    </location>
</feature>
<evidence type="ECO:0000313" key="5">
    <source>
        <dbReference type="Proteomes" id="UP000283619"/>
    </source>
</evidence>
<dbReference type="EMBL" id="MOBZ01000006">
    <property type="protein sequence ID" value="ROO10837.1"/>
    <property type="molecule type" value="Genomic_DNA"/>
</dbReference>
<dbReference type="Proteomes" id="UP000283619">
    <property type="component" value="Unassembled WGS sequence"/>
</dbReference>
<evidence type="ECO:0000259" key="3">
    <source>
        <dbReference type="Pfam" id="PF25853"/>
    </source>
</evidence>
<feature type="transmembrane region" description="Helical" evidence="1">
    <location>
        <begin position="107"/>
        <end position="124"/>
    </location>
</feature>
<protein>
    <recommendedName>
        <fullName evidence="6">Membrane protein 6-pyruvoyl-tetrahydropterin synthase-related domain-containing protein</fullName>
    </recommendedName>
</protein>
<dbReference type="InterPro" id="IPR058671">
    <property type="entry name" value="DUF6311_C"/>
</dbReference>
<gene>
    <name evidence="4" type="ORF">BK673_07860</name>
</gene>